<evidence type="ECO:0000256" key="1">
    <source>
        <dbReference type="SAM" id="Phobius"/>
    </source>
</evidence>
<keyword evidence="1" id="KW-0812">Transmembrane</keyword>
<dbReference type="Proteomes" id="UP000271426">
    <property type="component" value="Chromosome"/>
</dbReference>
<proteinExistence type="predicted"/>
<name>A0A3G6IZN3_9CORY</name>
<dbReference type="EMBL" id="CP033898">
    <property type="protein sequence ID" value="AZA09520.1"/>
    <property type="molecule type" value="Genomic_DNA"/>
</dbReference>
<keyword evidence="1" id="KW-1133">Transmembrane helix</keyword>
<dbReference type="OrthoDB" id="5196985at2"/>
<dbReference type="RefSeq" id="WP_123960437.1">
    <property type="nucleotide sequence ID" value="NZ_CP033898.1"/>
</dbReference>
<keyword evidence="3" id="KW-1185">Reference proteome</keyword>
<keyword evidence="1" id="KW-0472">Membrane</keyword>
<evidence type="ECO:0008006" key="4">
    <source>
        <dbReference type="Google" id="ProtNLM"/>
    </source>
</evidence>
<organism evidence="2 3">
    <name type="scientific">Corynebacterium pseudopelargi</name>
    <dbReference type="NCBI Taxonomy" id="2080757"/>
    <lineage>
        <taxon>Bacteria</taxon>
        <taxon>Bacillati</taxon>
        <taxon>Actinomycetota</taxon>
        <taxon>Actinomycetes</taxon>
        <taxon>Mycobacteriales</taxon>
        <taxon>Corynebacteriaceae</taxon>
        <taxon>Corynebacterium</taxon>
    </lineage>
</organism>
<gene>
    <name evidence="2" type="ORF">CPPEL_07050</name>
</gene>
<reference evidence="2 3" key="1">
    <citation type="submission" date="2018-11" db="EMBL/GenBank/DDBJ databases">
        <authorList>
            <person name="Kleinhagauer T."/>
            <person name="Glaeser S.P."/>
            <person name="Spergser J."/>
            <person name="Ruckert C."/>
            <person name="Kaempfer P."/>
            <person name="Busse H.-J."/>
        </authorList>
    </citation>
    <scope>NUCLEOTIDE SEQUENCE [LARGE SCALE GENOMIC DNA]</scope>
    <source>
        <strain evidence="2 3">812CH</strain>
    </source>
</reference>
<evidence type="ECO:0000313" key="2">
    <source>
        <dbReference type="EMBL" id="AZA09520.1"/>
    </source>
</evidence>
<protein>
    <recommendedName>
        <fullName evidence="4">Cell wall anchor protein</fullName>
    </recommendedName>
</protein>
<feature type="transmembrane region" description="Helical" evidence="1">
    <location>
        <begin position="56"/>
        <end position="73"/>
    </location>
</feature>
<dbReference type="KEGG" id="cpso:CPPEL_07050"/>
<feature type="transmembrane region" description="Helical" evidence="1">
    <location>
        <begin position="12"/>
        <end position="36"/>
    </location>
</feature>
<evidence type="ECO:0000313" key="3">
    <source>
        <dbReference type="Proteomes" id="UP000271426"/>
    </source>
</evidence>
<sequence>MAKNKKHAAGAFDIRNFIGLLIGLYGIVLVICSFVLDPGTNPDTGALKNSADNLYAGLAMLLVGVAFMLWAKMKPIVVDESKIDESSLPGGH</sequence>
<accession>A0A3G6IZN3</accession>
<dbReference type="AlphaFoldDB" id="A0A3G6IZN3"/>